<sequence length="514" mass="55151">MSLLLTIQLMVVAVAIATVVGVVGAWAATTASESGSRLGRFVGGVFFLSMVICAACPMILHAAAWEATAGKFGWLPLTQVGASQTGSPYGGLGGVFRGLVACGWIHGLFGGSLVALATWHGTRKVPGAIILQSRLELGPLGSWWRVRLPLAFPWLGTAMLATATLAATEMTVVDLYGYRTLADRFYLQYVVDPTANAILQTTAFPLLIAGMGMTSLFSRLSSSQSVQSSVESQSERVSANSEPSFSAVVWIAVCVAVLISALLVAIPILGIIVKAGHEVVVSGADRSVNWSASRFVQNVLSAPTTFHAEYRWTLALAGITGLVAVCGGWVLAACWRTKLRFRTTIDLLTIVMVLVPGPIVGLAVVRLFQFELPGFRTLYHQTLVPTVIGLLMRALPVAYWIIRAGYHNIGDEVLNAASLDATRWQRLWWIERPLLMRSLTAAFLAAAMVASGDVPVMLPVIPPGVTTVGTRLFEQLHSGARYQEAALAFWYVLGITLLAVVSCRLSLDRRARMP</sequence>
<feature type="transmembrane region" description="Helical" evidence="8">
    <location>
        <begin position="152"/>
        <end position="177"/>
    </location>
</feature>
<feature type="transmembrane region" description="Helical" evidence="8">
    <location>
        <begin position="197"/>
        <end position="217"/>
    </location>
</feature>
<feature type="transmembrane region" description="Helical" evidence="8">
    <location>
        <begin position="248"/>
        <end position="273"/>
    </location>
</feature>
<dbReference type="GO" id="GO:0055085">
    <property type="term" value="P:transmembrane transport"/>
    <property type="evidence" value="ECO:0007669"/>
    <property type="project" value="InterPro"/>
</dbReference>
<feature type="transmembrane region" description="Helical" evidence="8">
    <location>
        <begin position="312"/>
        <end position="335"/>
    </location>
</feature>
<comment type="subcellular location">
    <subcellularLocation>
        <location evidence="1">Cell inner membrane</location>
        <topology evidence="1">Multi-pass membrane protein</topology>
    </subcellularLocation>
</comment>
<evidence type="ECO:0000256" key="3">
    <source>
        <dbReference type="ARBA" id="ARBA00022475"/>
    </source>
</evidence>
<keyword evidence="4" id="KW-0997">Cell inner membrane</keyword>
<dbReference type="PANTHER" id="PTHR43357">
    <property type="entry name" value="INNER MEMBRANE ABC TRANSPORTER PERMEASE PROTEIN YDCV"/>
    <property type="match status" value="1"/>
</dbReference>
<dbReference type="AlphaFoldDB" id="A0A517NSE5"/>
<feature type="transmembrane region" description="Helical" evidence="8">
    <location>
        <begin position="488"/>
        <end position="507"/>
    </location>
</feature>
<dbReference type="Proteomes" id="UP000319817">
    <property type="component" value="Chromosome"/>
</dbReference>
<accession>A0A517NSE5</accession>
<keyword evidence="3" id="KW-1003">Cell membrane</keyword>
<dbReference type="GO" id="GO:0005886">
    <property type="term" value="C:plasma membrane"/>
    <property type="evidence" value="ECO:0007669"/>
    <property type="project" value="UniProtKB-SubCell"/>
</dbReference>
<evidence type="ECO:0000256" key="1">
    <source>
        <dbReference type="ARBA" id="ARBA00004429"/>
    </source>
</evidence>
<feature type="transmembrane region" description="Helical" evidence="8">
    <location>
        <begin position="95"/>
        <end position="119"/>
    </location>
</feature>
<feature type="transmembrane region" description="Helical" evidence="8">
    <location>
        <begin position="382"/>
        <end position="402"/>
    </location>
</feature>
<dbReference type="InterPro" id="IPR035906">
    <property type="entry name" value="MetI-like_sf"/>
</dbReference>
<evidence type="ECO:0000256" key="8">
    <source>
        <dbReference type="SAM" id="Phobius"/>
    </source>
</evidence>
<evidence type="ECO:0000313" key="11">
    <source>
        <dbReference type="Proteomes" id="UP000319817"/>
    </source>
</evidence>
<evidence type="ECO:0000256" key="6">
    <source>
        <dbReference type="ARBA" id="ARBA00022989"/>
    </source>
</evidence>
<gene>
    <name evidence="10" type="ORF">K239x_20100</name>
</gene>
<dbReference type="Gene3D" id="1.10.3720.10">
    <property type="entry name" value="MetI-like"/>
    <property type="match status" value="2"/>
</dbReference>
<feature type="transmembrane region" description="Helical" evidence="8">
    <location>
        <begin position="434"/>
        <end position="452"/>
    </location>
</feature>
<dbReference type="InterPro" id="IPR000515">
    <property type="entry name" value="MetI-like"/>
</dbReference>
<reference evidence="10 11" key="1">
    <citation type="submission" date="2019-02" db="EMBL/GenBank/DDBJ databases">
        <title>Deep-cultivation of Planctomycetes and their phenomic and genomic characterization uncovers novel biology.</title>
        <authorList>
            <person name="Wiegand S."/>
            <person name="Jogler M."/>
            <person name="Boedeker C."/>
            <person name="Pinto D."/>
            <person name="Vollmers J."/>
            <person name="Rivas-Marin E."/>
            <person name="Kohn T."/>
            <person name="Peeters S.H."/>
            <person name="Heuer A."/>
            <person name="Rast P."/>
            <person name="Oberbeckmann S."/>
            <person name="Bunk B."/>
            <person name="Jeske O."/>
            <person name="Meyerdierks A."/>
            <person name="Storesund J.E."/>
            <person name="Kallscheuer N."/>
            <person name="Luecker S."/>
            <person name="Lage O.M."/>
            <person name="Pohl T."/>
            <person name="Merkel B.J."/>
            <person name="Hornburger P."/>
            <person name="Mueller R.-W."/>
            <person name="Bruemmer F."/>
            <person name="Labrenz M."/>
            <person name="Spormann A.M."/>
            <person name="Op den Camp H."/>
            <person name="Overmann J."/>
            <person name="Amann R."/>
            <person name="Jetten M.S.M."/>
            <person name="Mascher T."/>
            <person name="Medema M.H."/>
            <person name="Devos D.P."/>
            <person name="Kaster A.-K."/>
            <person name="Ovreas L."/>
            <person name="Rohde M."/>
            <person name="Galperin M.Y."/>
            <person name="Jogler C."/>
        </authorList>
    </citation>
    <scope>NUCLEOTIDE SEQUENCE [LARGE SCALE GENOMIC DNA]</scope>
    <source>
        <strain evidence="10 11">K23_9</strain>
    </source>
</reference>
<evidence type="ECO:0000313" key="10">
    <source>
        <dbReference type="EMBL" id="QDT10057.1"/>
    </source>
</evidence>
<feature type="transmembrane region" description="Helical" evidence="8">
    <location>
        <begin position="6"/>
        <end position="29"/>
    </location>
</feature>
<protein>
    <submittedName>
        <fullName evidence="10">Thiamine transporter membrane protein</fullName>
    </submittedName>
</protein>
<dbReference type="OrthoDB" id="282704at2"/>
<evidence type="ECO:0000256" key="2">
    <source>
        <dbReference type="ARBA" id="ARBA00022448"/>
    </source>
</evidence>
<proteinExistence type="predicted"/>
<keyword evidence="5 8" id="KW-0812">Transmembrane</keyword>
<evidence type="ECO:0000256" key="5">
    <source>
        <dbReference type="ARBA" id="ARBA00022692"/>
    </source>
</evidence>
<dbReference type="EMBL" id="CP036526">
    <property type="protein sequence ID" value="QDT10057.1"/>
    <property type="molecule type" value="Genomic_DNA"/>
</dbReference>
<dbReference type="PANTHER" id="PTHR43357:SF3">
    <property type="entry name" value="FE(3+)-TRANSPORT SYSTEM PERMEASE PROTEIN FBPB 2"/>
    <property type="match status" value="1"/>
</dbReference>
<organism evidence="10 11">
    <name type="scientific">Stieleria marina</name>
    <dbReference type="NCBI Taxonomy" id="1930275"/>
    <lineage>
        <taxon>Bacteria</taxon>
        <taxon>Pseudomonadati</taxon>
        <taxon>Planctomycetota</taxon>
        <taxon>Planctomycetia</taxon>
        <taxon>Pirellulales</taxon>
        <taxon>Pirellulaceae</taxon>
        <taxon>Stieleria</taxon>
    </lineage>
</organism>
<dbReference type="PROSITE" id="PS50928">
    <property type="entry name" value="ABC_TM1"/>
    <property type="match status" value="1"/>
</dbReference>
<feature type="transmembrane region" description="Helical" evidence="8">
    <location>
        <begin position="347"/>
        <end position="370"/>
    </location>
</feature>
<keyword evidence="11" id="KW-1185">Reference proteome</keyword>
<dbReference type="SUPFAM" id="SSF161098">
    <property type="entry name" value="MetI-like"/>
    <property type="match status" value="2"/>
</dbReference>
<feature type="transmembrane region" description="Helical" evidence="8">
    <location>
        <begin position="41"/>
        <end position="65"/>
    </location>
</feature>
<keyword evidence="6 8" id="KW-1133">Transmembrane helix</keyword>
<dbReference type="CDD" id="cd06261">
    <property type="entry name" value="TM_PBP2"/>
    <property type="match status" value="1"/>
</dbReference>
<name>A0A517NSE5_9BACT</name>
<evidence type="ECO:0000256" key="4">
    <source>
        <dbReference type="ARBA" id="ARBA00022519"/>
    </source>
</evidence>
<keyword evidence="2" id="KW-0813">Transport</keyword>
<evidence type="ECO:0000259" key="9">
    <source>
        <dbReference type="PROSITE" id="PS50928"/>
    </source>
</evidence>
<feature type="domain" description="ABC transmembrane type-1" evidence="9">
    <location>
        <begin position="310"/>
        <end position="502"/>
    </location>
</feature>
<keyword evidence="7 8" id="KW-0472">Membrane</keyword>
<evidence type="ECO:0000256" key="7">
    <source>
        <dbReference type="ARBA" id="ARBA00023136"/>
    </source>
</evidence>
<dbReference type="RefSeq" id="WP_145417596.1">
    <property type="nucleotide sequence ID" value="NZ_CP036526.1"/>
</dbReference>